<evidence type="ECO:0000256" key="1">
    <source>
        <dbReference type="ARBA" id="ARBA00007569"/>
    </source>
</evidence>
<dbReference type="Gene3D" id="3.30.460.80">
    <property type="entry name" value="NADH:ubiquinone oxidoreductase, 30kDa subunit"/>
    <property type="match status" value="1"/>
</dbReference>
<dbReference type="HAMAP" id="MF_01357">
    <property type="entry name" value="NDH1_NuoC"/>
    <property type="match status" value="1"/>
</dbReference>
<dbReference type="PANTHER" id="PTHR10884">
    <property type="entry name" value="NADH DEHYDROGENASE UBIQUINONE IRON-SULFUR PROTEIN 3"/>
    <property type="match status" value="1"/>
</dbReference>
<accession>A0A381WUR5</accession>
<evidence type="ECO:0000256" key="2">
    <source>
        <dbReference type="ARBA" id="ARBA00022448"/>
    </source>
</evidence>
<gene>
    <name evidence="4" type="ORF">METZ01_LOCUS108956</name>
</gene>
<evidence type="ECO:0000313" key="4">
    <source>
        <dbReference type="EMBL" id="SVA56102.1"/>
    </source>
</evidence>
<dbReference type="NCBIfam" id="TIGR01961">
    <property type="entry name" value="NuoC_fam"/>
    <property type="match status" value="1"/>
</dbReference>
<dbReference type="Pfam" id="PF00329">
    <property type="entry name" value="Complex1_30kDa"/>
    <property type="match status" value="1"/>
</dbReference>
<dbReference type="InterPro" id="IPR020396">
    <property type="entry name" value="NADH_UbQ_OxRdtase_CS"/>
</dbReference>
<dbReference type="SUPFAM" id="SSF143243">
    <property type="entry name" value="Nqo5-like"/>
    <property type="match status" value="1"/>
</dbReference>
<dbReference type="GO" id="GO:0008137">
    <property type="term" value="F:NADH dehydrogenase (ubiquinone) activity"/>
    <property type="evidence" value="ECO:0007669"/>
    <property type="project" value="InterPro"/>
</dbReference>
<name>A0A381WUR5_9ZZZZ</name>
<dbReference type="InterPro" id="IPR001268">
    <property type="entry name" value="NADH_UbQ_OxRdtase_30kDa_su"/>
</dbReference>
<dbReference type="PROSITE" id="PS00542">
    <property type="entry name" value="COMPLEX1_30K"/>
    <property type="match status" value="1"/>
</dbReference>
<proteinExistence type="inferred from homology"/>
<feature type="domain" description="NADH:ubiquinone oxidoreductase 30kDa subunit" evidence="3">
    <location>
        <begin position="31"/>
        <end position="153"/>
    </location>
</feature>
<dbReference type="PANTHER" id="PTHR10884:SF14">
    <property type="entry name" value="NADH DEHYDROGENASE [UBIQUINONE] IRON-SULFUR PROTEIN 3, MITOCHONDRIAL"/>
    <property type="match status" value="1"/>
</dbReference>
<sequence length="161" mass="19326">MSSTHVINQIKEAQGLLVIDSHNFREDQTVTMKKECGADFFKYLKDDPKLDFNFLMDLTAVDYLHRKPQRFEVVYHLFSLKHNHRLRVKIPVDEDDCTIFSLTPLWKTANWYEREVWDLYGIRFSGHPDLRRILLYEEFKGHPLRKDYPINKRQPLIGPYN</sequence>
<protein>
    <recommendedName>
        <fullName evidence="3">NADH:ubiquinone oxidoreductase 30kDa subunit domain-containing protein</fullName>
    </recommendedName>
</protein>
<dbReference type="InterPro" id="IPR010218">
    <property type="entry name" value="NADH_DH_suC"/>
</dbReference>
<reference evidence="4" key="1">
    <citation type="submission" date="2018-05" db="EMBL/GenBank/DDBJ databases">
        <authorList>
            <person name="Lanie J.A."/>
            <person name="Ng W.-L."/>
            <person name="Kazmierczak K.M."/>
            <person name="Andrzejewski T.M."/>
            <person name="Davidsen T.M."/>
            <person name="Wayne K.J."/>
            <person name="Tettelin H."/>
            <person name="Glass J.I."/>
            <person name="Rusch D."/>
            <person name="Podicherti R."/>
            <person name="Tsui H.-C.T."/>
            <person name="Winkler M.E."/>
        </authorList>
    </citation>
    <scope>NUCLEOTIDE SEQUENCE</scope>
</reference>
<dbReference type="EMBL" id="UINC01012908">
    <property type="protein sequence ID" value="SVA56102.1"/>
    <property type="molecule type" value="Genomic_DNA"/>
</dbReference>
<evidence type="ECO:0000259" key="3">
    <source>
        <dbReference type="Pfam" id="PF00329"/>
    </source>
</evidence>
<keyword evidence="2" id="KW-0813">Transport</keyword>
<comment type="similarity">
    <text evidence="1">Belongs to the complex I 30 kDa subunit family.</text>
</comment>
<dbReference type="InterPro" id="IPR037232">
    <property type="entry name" value="NADH_quin_OxRdtase_su_C/D-like"/>
</dbReference>
<organism evidence="4">
    <name type="scientific">marine metagenome</name>
    <dbReference type="NCBI Taxonomy" id="408172"/>
    <lineage>
        <taxon>unclassified sequences</taxon>
        <taxon>metagenomes</taxon>
        <taxon>ecological metagenomes</taxon>
    </lineage>
</organism>
<dbReference type="GO" id="GO:0016651">
    <property type="term" value="F:oxidoreductase activity, acting on NAD(P)H"/>
    <property type="evidence" value="ECO:0007669"/>
    <property type="project" value="InterPro"/>
</dbReference>
<dbReference type="AlphaFoldDB" id="A0A381WUR5"/>